<protein>
    <submittedName>
        <fullName evidence="1">Uncharacterized protein</fullName>
    </submittedName>
</protein>
<accession>A0A7R7T214</accession>
<dbReference type="EMBL" id="LC597891">
    <property type="protein sequence ID" value="BCP45671.1"/>
    <property type="molecule type" value="Genomic_RNA"/>
</dbReference>
<proteinExistence type="predicted"/>
<evidence type="ECO:0000313" key="1">
    <source>
        <dbReference type="EMBL" id="BCP45671.1"/>
    </source>
</evidence>
<reference evidence="1" key="1">
    <citation type="submission" date="2020-12" db="EMBL/GenBank/DDBJ databases">
        <title>Osugoroshi viruses, novel members of Partitiviridae, are late male-killing virus in Homona magnanima.</title>
        <authorList>
            <person name="Fujita R."/>
            <person name="Inoue M."/>
            <person name="Takamatu T."/>
            <person name="Arai H."/>
            <person name="Nishino M."/>
            <person name="Abe N."/>
            <person name="Nakai M."/>
            <person name="Urayama S."/>
            <person name="Chiba Y."/>
            <person name="Kunimi Y."/>
        </authorList>
    </citation>
    <scope>NUCLEOTIDE SEQUENCE</scope>
</reference>
<name>A0A7R7T214_9VIRU</name>
<organism evidence="1">
    <name type="scientific">Osugoroshi virus</name>
    <dbReference type="NCBI Taxonomy" id="2202814"/>
    <lineage>
        <taxon>Viruses</taxon>
        <taxon>Riboviria</taxon>
        <taxon>Orthornavirae</taxon>
        <taxon>Pisuviricota</taxon>
        <taxon>Duplopiviricetes</taxon>
        <taxon>Durnavirales</taxon>
        <taxon>Partitiviridae</taxon>
    </lineage>
</organism>
<sequence>MAGQRRQRRVRRRRGRRMHLRIPFNGGLVRGRIHPSTTSASPWNVYTVTTIWQAAPVNNVPAKGVVCLGKKAIATVVKTELGLSTEAIDMRISRLDIWTPPAFQNNDSNCIVFSPSDWTSRDKCESANQINWYEAWGTSVQPAHAHYVWPKSIAAQVMRSGADFEVVKFDIIEGQQFILKIHLMWRYPTPNPRPDSDSVLLSVRESRRQRFDPDHEFEDLTAVAQLVI</sequence>